<name>A0A4T0IFL8_WALIC</name>
<evidence type="ECO:0000256" key="3">
    <source>
        <dbReference type="ARBA" id="ARBA00022927"/>
    </source>
</evidence>
<feature type="compositionally biased region" description="Low complexity" evidence="7">
    <location>
        <begin position="7"/>
        <end position="24"/>
    </location>
</feature>
<evidence type="ECO:0000256" key="4">
    <source>
        <dbReference type="ARBA" id="ARBA00023034"/>
    </source>
</evidence>
<evidence type="ECO:0000256" key="5">
    <source>
        <dbReference type="ARBA" id="ARBA00023136"/>
    </source>
</evidence>
<dbReference type="GO" id="GO:0005768">
    <property type="term" value="C:endosome"/>
    <property type="evidence" value="ECO:0007669"/>
    <property type="project" value="TreeGrafter"/>
</dbReference>
<dbReference type="Proteomes" id="UP000306954">
    <property type="component" value="Unassembled WGS sequence"/>
</dbReference>
<reference evidence="11 12" key="1">
    <citation type="submission" date="2019-03" db="EMBL/GenBank/DDBJ databases">
        <title>Sequencing 23 genomes of Wallemia ichthyophaga.</title>
        <authorList>
            <person name="Gostincar C."/>
        </authorList>
    </citation>
    <scope>NUCLEOTIDE SEQUENCE [LARGE SCALE GENOMIC DNA]</scope>
    <source>
        <strain evidence="11 12">EXF-8621</strain>
    </source>
</reference>
<dbReference type="InterPro" id="IPR040314">
    <property type="entry name" value="DOP1"/>
</dbReference>
<feature type="domain" description="DOP1 N-terminal" evidence="8">
    <location>
        <begin position="51"/>
        <end position="339"/>
    </location>
</feature>
<keyword evidence="3" id="KW-0653">Protein transport</keyword>
<feature type="compositionally biased region" description="Basic and acidic residues" evidence="7">
    <location>
        <begin position="31"/>
        <end position="43"/>
    </location>
</feature>
<comment type="similarity">
    <text evidence="6">Belongs to the DOP1 family.</text>
</comment>
<comment type="caution">
    <text evidence="11">The sequence shown here is derived from an EMBL/GenBank/DDBJ whole genome shotgun (WGS) entry which is preliminary data.</text>
</comment>
<protein>
    <recommendedName>
        <fullName evidence="13">Dopey N-terminal domain-containing protein</fullName>
    </recommendedName>
</protein>
<dbReference type="PANTHER" id="PTHR14042:SF24">
    <property type="entry name" value="PROTEIN DOPEY-1 HOMOLOG"/>
    <property type="match status" value="1"/>
</dbReference>
<dbReference type="Pfam" id="PF24597">
    <property type="entry name" value="TPR_DOP1_M"/>
    <property type="match status" value="1"/>
</dbReference>
<evidence type="ECO:0000259" key="8">
    <source>
        <dbReference type="Pfam" id="PF04118"/>
    </source>
</evidence>
<evidence type="ECO:0000313" key="12">
    <source>
        <dbReference type="Proteomes" id="UP000306954"/>
    </source>
</evidence>
<dbReference type="InterPro" id="IPR007249">
    <property type="entry name" value="DOP1_N"/>
</dbReference>
<dbReference type="InterPro" id="IPR056458">
    <property type="entry name" value="TPR_DOP1_M"/>
</dbReference>
<dbReference type="GO" id="GO:0005802">
    <property type="term" value="C:trans-Golgi network"/>
    <property type="evidence" value="ECO:0007669"/>
    <property type="project" value="TreeGrafter"/>
</dbReference>
<evidence type="ECO:0000313" key="11">
    <source>
        <dbReference type="EMBL" id="TIB13234.1"/>
    </source>
</evidence>
<proteinExistence type="inferred from homology"/>
<dbReference type="GO" id="GO:0000139">
    <property type="term" value="C:Golgi membrane"/>
    <property type="evidence" value="ECO:0007669"/>
    <property type="project" value="UniProtKB-SubCell"/>
</dbReference>
<dbReference type="InterPro" id="IPR056457">
    <property type="entry name" value="DOP1_C"/>
</dbReference>
<evidence type="ECO:0008006" key="13">
    <source>
        <dbReference type="Google" id="ProtNLM"/>
    </source>
</evidence>
<dbReference type="GO" id="GO:0015031">
    <property type="term" value="P:protein transport"/>
    <property type="evidence" value="ECO:0007669"/>
    <property type="project" value="UniProtKB-KW"/>
</dbReference>
<feature type="region of interest" description="Disordered" evidence="7">
    <location>
        <begin position="1"/>
        <end position="45"/>
    </location>
</feature>
<evidence type="ECO:0000256" key="1">
    <source>
        <dbReference type="ARBA" id="ARBA00004395"/>
    </source>
</evidence>
<evidence type="ECO:0000256" key="7">
    <source>
        <dbReference type="SAM" id="MobiDB-lite"/>
    </source>
</evidence>
<dbReference type="Pfam" id="PF04118">
    <property type="entry name" value="Dopey_N"/>
    <property type="match status" value="1"/>
</dbReference>
<keyword evidence="5" id="KW-0472">Membrane</keyword>
<keyword evidence="4" id="KW-0333">Golgi apparatus</keyword>
<feature type="domain" description="DOP1-like C-terminal" evidence="10">
    <location>
        <begin position="1176"/>
        <end position="1642"/>
    </location>
</feature>
<dbReference type="GO" id="GO:0006895">
    <property type="term" value="P:Golgi to endosome transport"/>
    <property type="evidence" value="ECO:0007669"/>
    <property type="project" value="InterPro"/>
</dbReference>
<evidence type="ECO:0000256" key="2">
    <source>
        <dbReference type="ARBA" id="ARBA00022448"/>
    </source>
</evidence>
<dbReference type="PANTHER" id="PTHR14042">
    <property type="entry name" value="DOPEY-RELATED"/>
    <property type="match status" value="1"/>
</dbReference>
<accession>A0A4T0IFL8</accession>
<dbReference type="Pfam" id="PF24598">
    <property type="entry name" value="DOP1_C"/>
    <property type="match status" value="1"/>
</dbReference>
<organism evidence="11 12">
    <name type="scientific">Wallemia ichthyophaga</name>
    <dbReference type="NCBI Taxonomy" id="245174"/>
    <lineage>
        <taxon>Eukaryota</taxon>
        <taxon>Fungi</taxon>
        <taxon>Dikarya</taxon>
        <taxon>Basidiomycota</taxon>
        <taxon>Wallemiomycotina</taxon>
        <taxon>Wallemiomycetes</taxon>
        <taxon>Wallemiales</taxon>
        <taxon>Wallemiaceae</taxon>
        <taxon>Wallemia</taxon>
    </lineage>
</organism>
<feature type="domain" description="DOP1-like middle TPR" evidence="9">
    <location>
        <begin position="348"/>
        <end position="525"/>
    </location>
</feature>
<dbReference type="EMBL" id="SPOF01000015">
    <property type="protein sequence ID" value="TIB13234.1"/>
    <property type="molecule type" value="Genomic_DNA"/>
</dbReference>
<dbReference type="GO" id="GO:0005829">
    <property type="term" value="C:cytosol"/>
    <property type="evidence" value="ECO:0007669"/>
    <property type="project" value="GOC"/>
</dbReference>
<evidence type="ECO:0000259" key="10">
    <source>
        <dbReference type="Pfam" id="PF24598"/>
    </source>
</evidence>
<gene>
    <name evidence="11" type="ORF">E3P90_01689</name>
</gene>
<keyword evidence="2" id="KW-0813">Transport</keyword>
<comment type="subcellular location">
    <subcellularLocation>
        <location evidence="1">Golgi apparatus membrane</location>
        <topology evidence="1">Peripheral membrane protein</topology>
    </subcellularLocation>
</comment>
<sequence length="1664" mass="189050">MSDNQIFPSLSNPTTPTNSSAFSSWLPSSRSGDDQRLAPRDADISLSSNPTYKKYSQAVDRSLNSFLDVQEWADFIAFLAKLLKAIQSYPQFNDIPHKLIVSKRLSQCLNPALPTGVHQKALEVYDKLFAIMGTDGLKRDLQMWSTSLFPFFQYAAISVRPLVLELYKSHYFPLRSHLRPIIKSMTLSLLPGLEEENGEHFDDALSMLDYLSSTTALHFFLQNLCLILITSPASRISTLNYLLRKMPPLDTDDQIIMFLSSDANLLIRGVSASLMDNNMLVRRSALDLLISSLPTGGPALQKFSRSDFRVDLCRNACNVVLRKDISLNRRLFTWLLGTSDDKDSLSSYFNTFGLPLISSWMLADMDTTKSFDSRPYKIFISLLDKWEIGHNLTKCIVSEIISCLECRLKEDVDRNADVKIITSMVLESIDIYLLWKAMNHQLQSDFTNQDDTCRSIELITMIVDNISFEEEAHTCLHFPIQLLNILKLISVNRLANRKSVLTERAFILAQMLINHIPEKVMNETPWIIKDSQKVVSSWDYVADAEYTDSMDIPEVETPDTFYEALLKRLIEINLSWSEDVADSMMVKSSFSTLYTLLTLRYPRKQLNESFGDMIAQLFTALLKLVSISNQFETTELLIKCLLTLRQTCFSDDSVYLQWMDREAHETLLNALLSYLAPHYFDYHFRCVKLIVEMENTTAQEHITSILAQRLNNDNDQPARLQVLHQCGIIYSIASRFSPTHFDLTIPVSRFFTVNSSDTTAAEDSQTNALWLKKYFDNSGMVTRSLIAKISKVTQASRTVERQYLFNTSAYEYFLNWDQEIAIYSLQQLTKLSKHIGQSFWEQLGRLDESESELSLLQLSLRILQSEPNQGIASSIQPGNEYLQMATMELLEEMFIYSRKDSDVFTTAAFVISNYLNYHVQLVNLDVQPRAIKLVTCALQHCDLNNVHSSNELGQTVVKLLRNAISNAGCQSLLKYWINFTSMILDKYSILIRDHKLDMGNIIYSKLSDMLHTNNLSVSFSDHKNLSSVLSSLNAILVINLDDLHTSMIHGSPNIVEQTMSLMGVSFKLLTSLYFTLKNKQSGTFDYLTTQCEGYIHNLFEKRPYEMLDLAMEYYQETLNKVTLLKIFKLFSDPSRILVHYICKNIGMRSFAGDEKPRSLWQSDAISSSMLFESLEMYLGELSVKDALQSWVALQPFARDVIVSTTSAQRKLCVYPTLRCIHIVGLRIFNGETTEIVEKKVKMDYQDILHRFIDSSILISTGGSDTGPWALKKALAGLDVANVTGTNEDSDRDSVSVNSLAEKLDGDSSKIYLYMANELLVDLPNLISSTEKLQSIAANISYCVVAPALKSTSKGTNGIQPHSASVDVLVGLTRLPHCSKSWKGLVSDVFYDNRFFNASKTHQWKYLVNALMSAEKDKFKDLVSKVSSAPSTNIFANREYESLSRALNLRRLSYAIFANNPESYTSQLPLVKEKLVEVVRNNAITPVSQSEIYLCLRVLLVRFKSDDLTTFWPIVNTELLRLFDIFTTSPSAEHLDLLPLLLSACKLLDTLLLLQNEDFQAYQSLFITDTVDASCDGQQYGIIDKLSGLFGQEGLMGASEKSFKLQINSEKRQPLLTNVRKISQMGDLSPFYRALSSVTYNNVLDKQDIDWELLERTIEDDFFDE</sequence>
<evidence type="ECO:0000256" key="6">
    <source>
        <dbReference type="ARBA" id="ARBA00046326"/>
    </source>
</evidence>
<evidence type="ECO:0000259" key="9">
    <source>
        <dbReference type="Pfam" id="PF24597"/>
    </source>
</evidence>